<dbReference type="EMBL" id="CAMKVN010000356">
    <property type="protein sequence ID" value="CAI2167052.1"/>
    <property type="molecule type" value="Genomic_DNA"/>
</dbReference>
<evidence type="ECO:0000256" key="2">
    <source>
        <dbReference type="ARBA" id="ARBA00022679"/>
    </source>
</evidence>
<keyword evidence="3" id="KW-0175">Coiled coil</keyword>
<feature type="region of interest" description="Disordered" evidence="4">
    <location>
        <begin position="1039"/>
        <end position="1078"/>
    </location>
</feature>
<comment type="caution">
    <text evidence="7">The sequence shown here is derived from an EMBL/GenBank/DDBJ whole genome shotgun (WGS) entry which is preliminary data.</text>
</comment>
<feature type="compositionally biased region" description="Basic and acidic residues" evidence="4">
    <location>
        <begin position="332"/>
        <end position="365"/>
    </location>
</feature>
<feature type="domain" description="DNA methylase N-4/N-6" evidence="6">
    <location>
        <begin position="90"/>
        <end position="153"/>
    </location>
</feature>
<dbReference type="Pfam" id="PF01555">
    <property type="entry name" value="N6_N4_Mtase"/>
    <property type="match status" value="1"/>
</dbReference>
<evidence type="ECO:0000256" key="1">
    <source>
        <dbReference type="ARBA" id="ARBA00022603"/>
    </source>
</evidence>
<dbReference type="SUPFAM" id="SSF53335">
    <property type="entry name" value="S-adenosyl-L-methionine-dependent methyltransferases"/>
    <property type="match status" value="1"/>
</dbReference>
<dbReference type="GO" id="GO:0008170">
    <property type="term" value="F:N-methyltransferase activity"/>
    <property type="evidence" value="ECO:0007669"/>
    <property type="project" value="InterPro"/>
</dbReference>
<reference evidence="7" key="1">
    <citation type="submission" date="2022-08" db="EMBL/GenBank/DDBJ databases">
        <authorList>
            <person name="Kallberg Y."/>
            <person name="Tangrot J."/>
            <person name="Rosling A."/>
        </authorList>
    </citation>
    <scope>NUCLEOTIDE SEQUENCE</scope>
    <source>
        <strain evidence="7">Wild A</strain>
    </source>
</reference>
<proteinExistence type="predicted"/>
<dbReference type="InterPro" id="IPR029063">
    <property type="entry name" value="SAM-dependent_MTases_sf"/>
</dbReference>
<evidence type="ECO:0000313" key="8">
    <source>
        <dbReference type="Proteomes" id="UP001153678"/>
    </source>
</evidence>
<keyword evidence="2" id="KW-0808">Transferase</keyword>
<feature type="compositionally biased region" description="Polar residues" evidence="4">
    <location>
        <begin position="318"/>
        <end position="330"/>
    </location>
</feature>
<dbReference type="GO" id="GO:0003677">
    <property type="term" value="F:DNA binding"/>
    <property type="evidence" value="ECO:0007669"/>
    <property type="project" value="InterPro"/>
</dbReference>
<evidence type="ECO:0000256" key="4">
    <source>
        <dbReference type="SAM" id="MobiDB-lite"/>
    </source>
</evidence>
<feature type="coiled-coil region" evidence="3">
    <location>
        <begin position="709"/>
        <end position="775"/>
    </location>
</feature>
<organism evidence="7 8">
    <name type="scientific">Funneliformis geosporum</name>
    <dbReference type="NCBI Taxonomy" id="1117311"/>
    <lineage>
        <taxon>Eukaryota</taxon>
        <taxon>Fungi</taxon>
        <taxon>Fungi incertae sedis</taxon>
        <taxon>Mucoromycota</taxon>
        <taxon>Glomeromycotina</taxon>
        <taxon>Glomeromycetes</taxon>
        <taxon>Glomerales</taxon>
        <taxon>Glomeraceae</taxon>
        <taxon>Funneliformis</taxon>
    </lineage>
</organism>
<feature type="transmembrane region" description="Helical" evidence="5">
    <location>
        <begin position="1160"/>
        <end position="1179"/>
    </location>
</feature>
<name>A0A9W4SEW4_9GLOM</name>
<dbReference type="PANTHER" id="PTHR23159">
    <property type="entry name" value="CENTROSOMAL PROTEIN 2"/>
    <property type="match status" value="1"/>
</dbReference>
<keyword evidence="5" id="KW-0472">Membrane</keyword>
<evidence type="ECO:0000256" key="3">
    <source>
        <dbReference type="SAM" id="Coils"/>
    </source>
</evidence>
<dbReference type="InterPro" id="IPR002941">
    <property type="entry name" value="DNA_methylase_N4/N6"/>
</dbReference>
<dbReference type="Proteomes" id="UP001153678">
    <property type="component" value="Unassembled WGS sequence"/>
</dbReference>
<evidence type="ECO:0000259" key="6">
    <source>
        <dbReference type="Pfam" id="PF01555"/>
    </source>
</evidence>
<keyword evidence="1" id="KW-0489">Methyltransferase</keyword>
<evidence type="ECO:0000256" key="5">
    <source>
        <dbReference type="SAM" id="Phobius"/>
    </source>
</evidence>
<feature type="compositionally biased region" description="Polar residues" evidence="4">
    <location>
        <begin position="301"/>
        <end position="311"/>
    </location>
</feature>
<protein>
    <submittedName>
        <fullName evidence="7">15867_t:CDS:1</fullName>
    </submittedName>
</protein>
<keyword evidence="5" id="KW-0812">Transmembrane</keyword>
<dbReference type="GO" id="GO:0032259">
    <property type="term" value="P:methylation"/>
    <property type="evidence" value="ECO:0007669"/>
    <property type="project" value="UniProtKB-KW"/>
</dbReference>
<gene>
    <name evidence="7" type="ORF">FWILDA_LOCUS2879</name>
</gene>
<feature type="region of interest" description="Disordered" evidence="4">
    <location>
        <begin position="296"/>
        <end position="365"/>
    </location>
</feature>
<dbReference type="Gene3D" id="3.40.50.150">
    <property type="entry name" value="Vaccinia Virus protein VP39"/>
    <property type="match status" value="1"/>
</dbReference>
<sequence>MNKEQITPELINLKQAIQPKYLLNTRQSGEALELLSGLENNSTNLIFFDPQYEPVRNVLRTDYPLYSQSDYQILRILEQVERVLKPKEDVVPTSKRKHPHQKPRELIKALIEATTNQGDLIVDPCADSFVVLGVCRELKREFLDEVEHRADYCHSRCGNDCDQICGRCNRRTLTTKVANRGDNNTAALRWAVGEAQRQAKLTGKTGEIELPEKEYKLIKVNFATGDQFTKIAFLRSKDGTGTVTPEQGEDGKQKQIIETVPKNDLICSNGFRTRIYDQNGKQIVEGKLEVVDHQIHHTDDGNTISVRTTLPPSGGGDQQKSSQESQQTDGNKISEENSKSKEEKNDENIQEENKTGERSGKEESIRKENIENASIGSQDCLVHSSAKVDINEVGNLIYPVEIFTDSERKALSEVLNNSLLVNFVSSGKFVQGSLNKNNYRSISLSNSSKPDNNTQQTNKGKNILIVSGVVFVLLVVSLAIVKKVEHRPVYGEASSSRCSVCAMSTLAYIQPRTNETHEEMIKQMTGEAQRIAKRTGKTGDIEVSRTIGNAGGEYQTWVLVYNTYTRQCHFDRKKPTETEKPTIIQLDENQYKHFLIAFGNIVRELNSIAFKVKELENGMKLIEGELRLNSGHYFGNICEVRINCHYVCGHSHKEYDDMRDKYNALERERNDLPEEKLENFKTEKVGFLKQIEDGKKELGLIRVEKDKKIVSIEEKLTQKDDELRKLEKKMEVLRVDKEKAIRQKENSLKETSGELKRKEQEIKVLQSQRFRTQEELLIERLNSEKSNLEVFASELKIDLEAIHSLTKNYQRLLFSRKERNRSVVEDSEGKIAKTKQSLLSSNISIENVRKISQECEKLAGLSDEELRKRYDNGETIASDFDALDRSSTLNEIGAVFCFTLPRVHAEDLDPILWQFYQSWGEKVVKMEITISKGKDRSEELKNFKEEMVKAIKEAETTLRVREENKKRSEEDSELNQARKDAFGYIEKEMNERDLKVKDLGQYSNYQERINKLGEVERIRNFREEVLGFISKLVKKESKTKREDNYHLPNNPYYPSGGQSNYLSPNNNNPNFLKPRRVFDRRDEPRNRIEEDRFFLSGIRDKSRNKELEEDNKALKLKVTAPQTSWFRQKLPFVGKEKQSKVVALNSATVLSNKNNNSLPIIPIIGVISVLVIPSVVVWLKRGLG</sequence>
<dbReference type="OrthoDB" id="2449372at2759"/>
<keyword evidence="8" id="KW-1185">Reference proteome</keyword>
<keyword evidence="5" id="KW-1133">Transmembrane helix</keyword>
<accession>A0A9W4SEW4</accession>
<dbReference type="AlphaFoldDB" id="A0A9W4SEW4"/>
<dbReference type="PANTHER" id="PTHR23159:SF31">
    <property type="entry name" value="CENTROSOME-ASSOCIATED PROTEIN CEP250 ISOFORM X1"/>
    <property type="match status" value="1"/>
</dbReference>
<feature type="coiled-coil region" evidence="3">
    <location>
        <begin position="944"/>
        <end position="980"/>
    </location>
</feature>
<evidence type="ECO:0000313" key="7">
    <source>
        <dbReference type="EMBL" id="CAI2167052.1"/>
    </source>
</evidence>